<comment type="caution">
    <text evidence="2">The sequence shown here is derived from an EMBL/GenBank/DDBJ whole genome shotgun (WGS) entry which is preliminary data.</text>
</comment>
<dbReference type="AlphaFoldDB" id="A0AAE0U471"/>
<feature type="region of interest" description="Disordered" evidence="1">
    <location>
        <begin position="94"/>
        <end position="120"/>
    </location>
</feature>
<dbReference type="Proteomes" id="UP001285441">
    <property type="component" value="Unassembled WGS sequence"/>
</dbReference>
<evidence type="ECO:0000313" key="2">
    <source>
        <dbReference type="EMBL" id="KAK3389980.1"/>
    </source>
</evidence>
<dbReference type="EMBL" id="JAULSW010000002">
    <property type="protein sequence ID" value="KAK3389980.1"/>
    <property type="molecule type" value="Genomic_DNA"/>
</dbReference>
<reference evidence="2" key="1">
    <citation type="journal article" date="2023" name="Mol. Phylogenet. Evol.">
        <title>Genome-scale phylogeny and comparative genomics of the fungal order Sordariales.</title>
        <authorList>
            <person name="Hensen N."/>
            <person name="Bonometti L."/>
            <person name="Westerberg I."/>
            <person name="Brannstrom I.O."/>
            <person name="Guillou S."/>
            <person name="Cros-Aarteil S."/>
            <person name="Calhoun S."/>
            <person name="Haridas S."/>
            <person name="Kuo A."/>
            <person name="Mondo S."/>
            <person name="Pangilinan J."/>
            <person name="Riley R."/>
            <person name="LaButti K."/>
            <person name="Andreopoulos B."/>
            <person name="Lipzen A."/>
            <person name="Chen C."/>
            <person name="Yan M."/>
            <person name="Daum C."/>
            <person name="Ng V."/>
            <person name="Clum A."/>
            <person name="Steindorff A."/>
            <person name="Ohm R.A."/>
            <person name="Martin F."/>
            <person name="Silar P."/>
            <person name="Natvig D.O."/>
            <person name="Lalanne C."/>
            <person name="Gautier V."/>
            <person name="Ament-Velasquez S.L."/>
            <person name="Kruys A."/>
            <person name="Hutchinson M.I."/>
            <person name="Powell A.J."/>
            <person name="Barry K."/>
            <person name="Miller A.N."/>
            <person name="Grigoriev I.V."/>
            <person name="Debuchy R."/>
            <person name="Gladieux P."/>
            <person name="Hiltunen Thoren M."/>
            <person name="Johannesson H."/>
        </authorList>
    </citation>
    <scope>NUCLEOTIDE SEQUENCE</scope>
    <source>
        <strain evidence="2">CBS 232.78</strain>
    </source>
</reference>
<gene>
    <name evidence="2" type="ORF">B0H63DRAFT_446139</name>
</gene>
<name>A0AAE0U471_9PEZI</name>
<keyword evidence="3" id="KW-1185">Reference proteome</keyword>
<reference evidence="2" key="2">
    <citation type="submission" date="2023-06" db="EMBL/GenBank/DDBJ databases">
        <authorList>
            <consortium name="Lawrence Berkeley National Laboratory"/>
            <person name="Haridas S."/>
            <person name="Hensen N."/>
            <person name="Bonometti L."/>
            <person name="Westerberg I."/>
            <person name="Brannstrom I.O."/>
            <person name="Guillou S."/>
            <person name="Cros-Aarteil S."/>
            <person name="Calhoun S."/>
            <person name="Kuo A."/>
            <person name="Mondo S."/>
            <person name="Pangilinan J."/>
            <person name="Riley R."/>
            <person name="LaButti K."/>
            <person name="Andreopoulos B."/>
            <person name="Lipzen A."/>
            <person name="Chen C."/>
            <person name="Yanf M."/>
            <person name="Daum C."/>
            <person name="Ng V."/>
            <person name="Clum A."/>
            <person name="Steindorff A."/>
            <person name="Ohm R."/>
            <person name="Martin F."/>
            <person name="Silar P."/>
            <person name="Natvig D."/>
            <person name="Lalanne C."/>
            <person name="Gautier V."/>
            <person name="Ament-velasquez S.L."/>
            <person name="Kruys A."/>
            <person name="Hutchinson M.I."/>
            <person name="Powell A.J."/>
            <person name="Barry K."/>
            <person name="Miller A.N."/>
            <person name="Grigoriev I.V."/>
            <person name="Debuchy R."/>
            <person name="Gladieux P."/>
            <person name="Thoren M.H."/>
            <person name="Johannesson H."/>
        </authorList>
    </citation>
    <scope>NUCLEOTIDE SEQUENCE</scope>
    <source>
        <strain evidence="2">CBS 232.78</strain>
    </source>
</reference>
<accession>A0AAE0U471</accession>
<protein>
    <submittedName>
        <fullName evidence="2">Uncharacterized protein</fullName>
    </submittedName>
</protein>
<sequence>MNQSAPELKETIVSAAHGHAAVSDTANPVSISHYARGAVVKPPSLLPSPSDRPFSAGRLHFALPTLRSPREEAPGEGALSGHALVSSSLEIMVAPHSGQPDDDGDLQHGDQESTAASELPLHRPTKVVAVDLYAGRELLRSWGKGPDGQPPQPPLPADRNFRLHIMSDIYGEARGWLNDTIGGLGVTLTVEFRGETPAIMVSLVALIQTLRLARFGGI</sequence>
<proteinExistence type="predicted"/>
<organism evidence="2 3">
    <name type="scientific">Podospora didyma</name>
    <dbReference type="NCBI Taxonomy" id="330526"/>
    <lineage>
        <taxon>Eukaryota</taxon>
        <taxon>Fungi</taxon>
        <taxon>Dikarya</taxon>
        <taxon>Ascomycota</taxon>
        <taxon>Pezizomycotina</taxon>
        <taxon>Sordariomycetes</taxon>
        <taxon>Sordariomycetidae</taxon>
        <taxon>Sordariales</taxon>
        <taxon>Podosporaceae</taxon>
        <taxon>Podospora</taxon>
    </lineage>
</organism>
<evidence type="ECO:0000256" key="1">
    <source>
        <dbReference type="SAM" id="MobiDB-lite"/>
    </source>
</evidence>
<evidence type="ECO:0000313" key="3">
    <source>
        <dbReference type="Proteomes" id="UP001285441"/>
    </source>
</evidence>